<reference evidence="6" key="1">
    <citation type="submission" date="2021-09" db="EMBL/GenBank/DDBJ databases">
        <authorList>
            <consortium name="AG Swart"/>
            <person name="Singh M."/>
            <person name="Singh A."/>
            <person name="Seah K."/>
            <person name="Emmerich C."/>
        </authorList>
    </citation>
    <scope>NUCLEOTIDE SEQUENCE</scope>
    <source>
        <strain evidence="6">ATCC30299</strain>
    </source>
</reference>
<evidence type="ECO:0000313" key="6">
    <source>
        <dbReference type="EMBL" id="CAG9335679.1"/>
    </source>
</evidence>
<evidence type="ECO:0000256" key="1">
    <source>
        <dbReference type="ARBA" id="ARBA00022617"/>
    </source>
</evidence>
<dbReference type="InterPro" id="IPR001199">
    <property type="entry name" value="Cyt_B5-like_heme/steroid-bd"/>
</dbReference>
<dbReference type="Pfam" id="PF00173">
    <property type="entry name" value="Cyt-b5"/>
    <property type="match status" value="1"/>
</dbReference>
<dbReference type="CDD" id="cd03506">
    <property type="entry name" value="Delta6-FADS-like"/>
    <property type="match status" value="1"/>
</dbReference>
<dbReference type="GO" id="GO:0016717">
    <property type="term" value="F:oxidoreductase activity, acting on paired donors, with oxidation of a pair of donors resulting in the reduction of molecular oxygen to two molecules of water"/>
    <property type="evidence" value="ECO:0007669"/>
    <property type="project" value="TreeGrafter"/>
</dbReference>
<proteinExistence type="predicted"/>
<keyword evidence="7" id="KW-1185">Reference proteome</keyword>
<feature type="domain" description="Cytochrome b5 heme-binding" evidence="5">
    <location>
        <begin position="36"/>
        <end position="112"/>
    </location>
</feature>
<keyword evidence="3" id="KW-0408">Iron</keyword>
<evidence type="ECO:0000256" key="2">
    <source>
        <dbReference type="ARBA" id="ARBA00022723"/>
    </source>
</evidence>
<name>A0AAU9K7H1_9CILI</name>
<keyword evidence="4" id="KW-0472">Membrane</keyword>
<dbReference type="Proteomes" id="UP001162131">
    <property type="component" value="Unassembled WGS sequence"/>
</dbReference>
<dbReference type="FunFam" id="3.10.120.10:FF:000007">
    <property type="entry name" value="Sulfite oxidase, mitochondrial"/>
    <property type="match status" value="1"/>
</dbReference>
<keyword evidence="4" id="KW-1133">Transmembrane helix</keyword>
<evidence type="ECO:0000259" key="5">
    <source>
        <dbReference type="PROSITE" id="PS50255"/>
    </source>
</evidence>
<dbReference type="AlphaFoldDB" id="A0AAU9K7H1"/>
<dbReference type="SMART" id="SM01117">
    <property type="entry name" value="Cyt-b5"/>
    <property type="match status" value="1"/>
</dbReference>
<accession>A0AAU9K7H1</accession>
<dbReference type="PANTHER" id="PTHR19353:SF19">
    <property type="entry name" value="DELTA(5) FATTY ACID DESATURASE C-RELATED"/>
    <property type="match status" value="1"/>
</dbReference>
<dbReference type="PROSITE" id="PS50255">
    <property type="entry name" value="CYTOCHROME_B5_2"/>
    <property type="match status" value="1"/>
</dbReference>
<dbReference type="GO" id="GO:0016020">
    <property type="term" value="C:membrane"/>
    <property type="evidence" value="ECO:0007669"/>
    <property type="project" value="TreeGrafter"/>
</dbReference>
<evidence type="ECO:0000313" key="7">
    <source>
        <dbReference type="Proteomes" id="UP001162131"/>
    </source>
</evidence>
<dbReference type="InterPro" id="IPR005804">
    <property type="entry name" value="FA_desaturase_dom"/>
</dbReference>
<dbReference type="Pfam" id="PF00487">
    <property type="entry name" value="FA_desaturase"/>
    <property type="match status" value="1"/>
</dbReference>
<dbReference type="PIRSF" id="PIRSF015921">
    <property type="entry name" value="FA_sphinglp_des"/>
    <property type="match status" value="1"/>
</dbReference>
<evidence type="ECO:0000256" key="4">
    <source>
        <dbReference type="SAM" id="Phobius"/>
    </source>
</evidence>
<feature type="transmembrane region" description="Helical" evidence="4">
    <location>
        <begin position="171"/>
        <end position="189"/>
    </location>
</feature>
<organism evidence="6 7">
    <name type="scientific">Blepharisma stoltei</name>
    <dbReference type="NCBI Taxonomy" id="1481888"/>
    <lineage>
        <taxon>Eukaryota</taxon>
        <taxon>Sar</taxon>
        <taxon>Alveolata</taxon>
        <taxon>Ciliophora</taxon>
        <taxon>Postciliodesmatophora</taxon>
        <taxon>Heterotrichea</taxon>
        <taxon>Heterotrichida</taxon>
        <taxon>Blepharismidae</taxon>
        <taxon>Blepharisma</taxon>
    </lineage>
</organism>
<dbReference type="PANTHER" id="PTHR19353">
    <property type="entry name" value="FATTY ACID DESATURASE 2"/>
    <property type="match status" value="1"/>
</dbReference>
<dbReference type="SUPFAM" id="SSF55856">
    <property type="entry name" value="Cytochrome b5-like heme/steroid binding domain"/>
    <property type="match status" value="1"/>
</dbReference>
<feature type="transmembrane region" description="Helical" evidence="4">
    <location>
        <begin position="145"/>
        <end position="165"/>
    </location>
</feature>
<feature type="transmembrane region" description="Helical" evidence="4">
    <location>
        <begin position="332"/>
        <end position="353"/>
    </location>
</feature>
<dbReference type="GO" id="GO:0046872">
    <property type="term" value="F:metal ion binding"/>
    <property type="evidence" value="ECO:0007669"/>
    <property type="project" value="UniProtKB-KW"/>
</dbReference>
<feature type="transmembrane region" description="Helical" evidence="4">
    <location>
        <begin position="305"/>
        <end position="326"/>
    </location>
</feature>
<comment type="caution">
    <text evidence="6">The sequence shown here is derived from an EMBL/GenBank/DDBJ whole genome shotgun (WGS) entry which is preliminary data.</text>
</comment>
<dbReference type="InterPro" id="IPR036400">
    <property type="entry name" value="Cyt_B5-like_heme/steroid_sf"/>
</dbReference>
<dbReference type="GO" id="GO:0006636">
    <property type="term" value="P:unsaturated fatty acid biosynthetic process"/>
    <property type="evidence" value="ECO:0007669"/>
    <property type="project" value="UniProtKB-ARBA"/>
</dbReference>
<dbReference type="Gene3D" id="3.10.120.10">
    <property type="entry name" value="Cytochrome b5-like heme/steroid binding domain"/>
    <property type="match status" value="1"/>
</dbReference>
<keyword evidence="2" id="KW-0479">Metal-binding</keyword>
<dbReference type="InterPro" id="IPR012171">
    <property type="entry name" value="Fatty_acid_desaturase"/>
</dbReference>
<keyword evidence="4" id="KW-0812">Transmembrane</keyword>
<keyword evidence="1" id="KW-0349">Heme</keyword>
<dbReference type="EMBL" id="CAJZBQ010000062">
    <property type="protein sequence ID" value="CAG9335679.1"/>
    <property type="molecule type" value="Genomic_DNA"/>
</dbReference>
<evidence type="ECO:0000256" key="3">
    <source>
        <dbReference type="ARBA" id="ARBA00023004"/>
    </source>
</evidence>
<dbReference type="GO" id="GO:0042759">
    <property type="term" value="P:long-chain fatty acid biosynthetic process"/>
    <property type="evidence" value="ECO:0007669"/>
    <property type="project" value="UniProtKB-ARBA"/>
</dbReference>
<gene>
    <name evidence="6" type="ORF">BSTOLATCC_MIC64142</name>
</gene>
<sequence length="464" mass="54104">MATAKATLDNSGECWYDWCRRYTGVRDFVVHKKTGYRQYTWEEIVKHDKEDDCWIVVHEKVYDVTKWVPYHPGGKMIYDGAGGDCTGVWESYHPLSTLAQGIPQKYCIGEVRDYQDFYKWDGDFYKNLKQKVEAAIPYEKRRNSLWMTFKGCFIFFGYFFALFNYIYFCTWWSAIILGFFASQVGVNIMHDGNHGAWTSNKQMTWAAGYSLDIVGSSSVVYRRSHNYGHHSCVNHYELDRAFDTSFPWLRLHMNQPRYWYHRYQHLYALALYSATNLGDLFGTFDDFFWMSNFPNRRGSALFKDFLLQNLVKVCWLFYAILIPSYIHGYLNVVPIMSLYMGSFSLGYALFFAVNHWTLDAGFVDNSTIGNSNWGVLQVVNSVNFALDSFLWTNLSGGLNHQIEHHLFPGYVHTNYPEIAKIVQAACKENGLKYVQYPTFWAAIKAHLYLLETLGKHDKPPIKQS</sequence>
<protein>
    <recommendedName>
        <fullName evidence="5">Cytochrome b5 heme-binding domain-containing protein</fullName>
    </recommendedName>
</protein>